<organism evidence="12 13">
    <name type="scientific">Acinetobacter puyangensis</name>
    <dbReference type="NCBI Taxonomy" id="1096779"/>
    <lineage>
        <taxon>Bacteria</taxon>
        <taxon>Pseudomonadati</taxon>
        <taxon>Pseudomonadota</taxon>
        <taxon>Gammaproteobacteria</taxon>
        <taxon>Moraxellales</taxon>
        <taxon>Moraxellaceae</taxon>
        <taxon>Acinetobacter</taxon>
    </lineage>
</organism>
<keyword evidence="3" id="KW-0378">Hydrolase</keyword>
<keyword evidence="12" id="KW-0121">Carboxypeptidase</keyword>
<keyword evidence="5" id="KW-0573">Peptidoglycan synthesis</keyword>
<evidence type="ECO:0000256" key="2">
    <source>
        <dbReference type="ARBA" id="ARBA00022729"/>
    </source>
</evidence>
<feature type="binding site" evidence="8">
    <location>
        <position position="225"/>
    </location>
    <ligand>
        <name>substrate</name>
    </ligand>
</feature>
<keyword evidence="12" id="KW-0645">Protease</keyword>
<reference evidence="13" key="1">
    <citation type="submission" date="2016-09" db="EMBL/GenBank/DDBJ databases">
        <authorList>
            <person name="Varghese N."/>
            <person name="Submissions S."/>
        </authorList>
    </citation>
    <scope>NUCLEOTIDE SEQUENCE [LARGE SCALE GENOMIC DNA]</scope>
    <source>
        <strain evidence="13">ANC 4466</strain>
    </source>
</reference>
<name>A0A240E5E9_9GAMM</name>
<keyword evidence="13" id="KW-1185">Reference proteome</keyword>
<evidence type="ECO:0000256" key="6">
    <source>
        <dbReference type="ARBA" id="ARBA00023316"/>
    </source>
</evidence>
<protein>
    <submittedName>
        <fullName evidence="12">D-alanyl-D-alanine carboxypeptidase (Penicillin-binding protein 5/6)</fullName>
    </submittedName>
</protein>
<evidence type="ECO:0000313" key="12">
    <source>
        <dbReference type="EMBL" id="SNX43978.1"/>
    </source>
</evidence>
<dbReference type="InterPro" id="IPR012338">
    <property type="entry name" value="Beta-lactam/transpept-like"/>
</dbReference>
<evidence type="ECO:0000256" key="10">
    <source>
        <dbReference type="SAM" id="SignalP"/>
    </source>
</evidence>
<dbReference type="Gene3D" id="3.40.710.10">
    <property type="entry name" value="DD-peptidase/beta-lactamase superfamily"/>
    <property type="match status" value="1"/>
</dbReference>
<evidence type="ECO:0000256" key="4">
    <source>
        <dbReference type="ARBA" id="ARBA00022960"/>
    </source>
</evidence>
<evidence type="ECO:0000256" key="5">
    <source>
        <dbReference type="ARBA" id="ARBA00022984"/>
    </source>
</evidence>
<gene>
    <name evidence="12" type="ORF">SAMN05421731_102136</name>
</gene>
<feature type="active site" description="Acyl-ester intermediate" evidence="7">
    <location>
        <position position="64"/>
    </location>
</feature>
<dbReference type="PANTHER" id="PTHR21581:SF6">
    <property type="entry name" value="TRAFFICKING PROTEIN PARTICLE COMPLEX SUBUNIT 12"/>
    <property type="match status" value="1"/>
</dbReference>
<feature type="signal peptide" evidence="10">
    <location>
        <begin position="1"/>
        <end position="22"/>
    </location>
</feature>
<dbReference type="AlphaFoldDB" id="A0A240E5E9"/>
<dbReference type="InterPro" id="IPR018044">
    <property type="entry name" value="Peptidase_S11"/>
</dbReference>
<feature type="chain" id="PRO_5013394549" evidence="10">
    <location>
        <begin position="23"/>
        <end position="439"/>
    </location>
</feature>
<keyword evidence="6" id="KW-0961">Cell wall biogenesis/degradation</keyword>
<evidence type="ECO:0000256" key="9">
    <source>
        <dbReference type="RuleBase" id="RU004016"/>
    </source>
</evidence>
<dbReference type="PRINTS" id="PR00725">
    <property type="entry name" value="DADACBPTASE1"/>
</dbReference>
<dbReference type="GO" id="GO:0006508">
    <property type="term" value="P:proteolysis"/>
    <property type="evidence" value="ECO:0007669"/>
    <property type="project" value="InterPro"/>
</dbReference>
<proteinExistence type="inferred from homology"/>
<dbReference type="InterPro" id="IPR001967">
    <property type="entry name" value="Peptidase_S11_N"/>
</dbReference>
<keyword evidence="2 10" id="KW-0732">Signal</keyword>
<dbReference type="EMBL" id="OANT01000002">
    <property type="protein sequence ID" value="SNX43978.1"/>
    <property type="molecule type" value="Genomic_DNA"/>
</dbReference>
<feature type="active site" evidence="7">
    <location>
        <position position="123"/>
    </location>
</feature>
<dbReference type="SUPFAM" id="SSF56601">
    <property type="entry name" value="beta-lactamase/transpeptidase-like"/>
    <property type="match status" value="1"/>
</dbReference>
<evidence type="ECO:0000256" key="1">
    <source>
        <dbReference type="ARBA" id="ARBA00007164"/>
    </source>
</evidence>
<dbReference type="OrthoDB" id="9795979at2"/>
<dbReference type="GO" id="GO:0071555">
    <property type="term" value="P:cell wall organization"/>
    <property type="evidence" value="ECO:0007669"/>
    <property type="project" value="UniProtKB-KW"/>
</dbReference>
<sequence>MFRLCHFVFVVLFSSISSVSFAQVLSIDPQTVEAKAWVILDPQSHQVIASYNENEHRAPASLTKMMVGYLSLQAVEQGKLNLEQIVTVPEIVTTVKSDESRLKLHPGEQISVQALISGLIIMSANDAALTLATLISGDIPQFLQLMNHTAQQLGMHNTQFDNPSGITMQNHYASAFDLALLSQAIVKNTPEYLNYSKQQEFGYKDIHHHATNILLKKDPSVDGLKTGYTEAAGYNLALTANRLDPNTNEYRRLIVVVMGTASKQKRADVAYRLMNIAYNYTQTKQLFRHDQIIADIPVIGGQKPIYKINLPQSNSYHTLSLLTDDMLLNAQQFDNTSQRFILQKSPLDVLEPLKQPQHMAFSIQLLQQQLDAPLIRAAMPLAKINVTQFEKTIHEVDIVQDVELNQASWWHRLAAWIKSWIQLIQGHSIKAVIYPINTP</sequence>
<dbReference type="RefSeq" id="WP_141398113.1">
    <property type="nucleotide sequence ID" value="NZ_BAABHT010000010.1"/>
</dbReference>
<dbReference type="GO" id="GO:0009252">
    <property type="term" value="P:peptidoglycan biosynthetic process"/>
    <property type="evidence" value="ECO:0007669"/>
    <property type="project" value="UniProtKB-KW"/>
</dbReference>
<feature type="active site" description="Acyl-ester intermediate" evidence="7">
    <location>
        <position position="61"/>
    </location>
</feature>
<comment type="similarity">
    <text evidence="1 9">Belongs to the peptidase S11 family.</text>
</comment>
<dbReference type="PANTHER" id="PTHR21581">
    <property type="entry name" value="D-ALANYL-D-ALANINE CARBOXYPEPTIDASE"/>
    <property type="match status" value="1"/>
</dbReference>
<keyword evidence="4" id="KW-0133">Cell shape</keyword>
<dbReference type="Proteomes" id="UP000219042">
    <property type="component" value="Unassembled WGS sequence"/>
</dbReference>
<accession>A0A240E5E9</accession>
<evidence type="ECO:0000256" key="3">
    <source>
        <dbReference type="ARBA" id="ARBA00022801"/>
    </source>
</evidence>
<dbReference type="GO" id="GO:0009002">
    <property type="term" value="F:serine-type D-Ala-D-Ala carboxypeptidase activity"/>
    <property type="evidence" value="ECO:0007669"/>
    <property type="project" value="InterPro"/>
</dbReference>
<evidence type="ECO:0000256" key="7">
    <source>
        <dbReference type="PIRSR" id="PIRSR618044-1"/>
    </source>
</evidence>
<dbReference type="Pfam" id="PF00768">
    <property type="entry name" value="Peptidase_S11"/>
    <property type="match status" value="1"/>
</dbReference>
<dbReference type="GO" id="GO:0008360">
    <property type="term" value="P:regulation of cell shape"/>
    <property type="evidence" value="ECO:0007669"/>
    <property type="project" value="UniProtKB-KW"/>
</dbReference>
<feature type="domain" description="Peptidase S11 D-alanyl-D-alanine carboxypeptidase A N-terminal" evidence="11">
    <location>
        <begin position="28"/>
        <end position="260"/>
    </location>
</feature>
<evidence type="ECO:0000259" key="11">
    <source>
        <dbReference type="Pfam" id="PF00768"/>
    </source>
</evidence>
<evidence type="ECO:0000256" key="8">
    <source>
        <dbReference type="PIRSR" id="PIRSR618044-2"/>
    </source>
</evidence>
<evidence type="ECO:0000313" key="13">
    <source>
        <dbReference type="Proteomes" id="UP000219042"/>
    </source>
</evidence>